<name>A0A3D9HWF1_9PROT</name>
<dbReference type="InterPro" id="IPR040079">
    <property type="entry name" value="Glutathione_S-Trfase"/>
</dbReference>
<evidence type="ECO:0000313" key="4">
    <source>
        <dbReference type="Proteomes" id="UP000256845"/>
    </source>
</evidence>
<proteinExistence type="predicted"/>
<dbReference type="EMBL" id="QRDW01000001">
    <property type="protein sequence ID" value="RED53828.1"/>
    <property type="molecule type" value="Genomic_DNA"/>
</dbReference>
<protein>
    <submittedName>
        <fullName evidence="3">Glutathione S-transferase</fullName>
    </submittedName>
</protein>
<dbReference type="SFLD" id="SFLDG01150">
    <property type="entry name" value="Main.1:_Beta-like"/>
    <property type="match status" value="1"/>
</dbReference>
<dbReference type="SUPFAM" id="SSF47616">
    <property type="entry name" value="GST C-terminal domain-like"/>
    <property type="match status" value="1"/>
</dbReference>
<evidence type="ECO:0000313" key="3">
    <source>
        <dbReference type="EMBL" id="RED53828.1"/>
    </source>
</evidence>
<dbReference type="InterPro" id="IPR036282">
    <property type="entry name" value="Glutathione-S-Trfase_C_sf"/>
</dbReference>
<dbReference type="SFLD" id="SFLDS00019">
    <property type="entry name" value="Glutathione_Transferase_(cytos"/>
    <property type="match status" value="1"/>
</dbReference>
<dbReference type="Proteomes" id="UP000256845">
    <property type="component" value="Unassembled WGS sequence"/>
</dbReference>
<feature type="domain" description="GST C-terminal" evidence="2">
    <location>
        <begin position="88"/>
        <end position="203"/>
    </location>
</feature>
<dbReference type="SFLD" id="SFLDG00358">
    <property type="entry name" value="Main_(cytGST)"/>
    <property type="match status" value="1"/>
</dbReference>
<gene>
    <name evidence="3" type="ORF">DFP90_101627</name>
</gene>
<keyword evidence="4" id="KW-1185">Reference proteome</keyword>
<dbReference type="Gene3D" id="1.20.1050.10">
    <property type="match status" value="1"/>
</dbReference>
<evidence type="ECO:0000259" key="1">
    <source>
        <dbReference type="PROSITE" id="PS50404"/>
    </source>
</evidence>
<organism evidence="3 4">
    <name type="scientific">Aestuariispira insulae</name>
    <dbReference type="NCBI Taxonomy" id="1461337"/>
    <lineage>
        <taxon>Bacteria</taxon>
        <taxon>Pseudomonadati</taxon>
        <taxon>Pseudomonadota</taxon>
        <taxon>Alphaproteobacteria</taxon>
        <taxon>Rhodospirillales</taxon>
        <taxon>Kiloniellaceae</taxon>
        <taxon>Aestuariispira</taxon>
    </lineage>
</organism>
<dbReference type="Gene3D" id="3.40.30.10">
    <property type="entry name" value="Glutaredoxin"/>
    <property type="match status" value="1"/>
</dbReference>
<dbReference type="InterPro" id="IPR004045">
    <property type="entry name" value="Glutathione_S-Trfase_N"/>
</dbReference>
<dbReference type="Pfam" id="PF13410">
    <property type="entry name" value="GST_C_2"/>
    <property type="match status" value="1"/>
</dbReference>
<dbReference type="AlphaFoldDB" id="A0A3D9HWF1"/>
<dbReference type="PANTHER" id="PTHR44051:SF8">
    <property type="entry name" value="GLUTATHIONE S-TRANSFERASE GSTA"/>
    <property type="match status" value="1"/>
</dbReference>
<dbReference type="InterPro" id="IPR036249">
    <property type="entry name" value="Thioredoxin-like_sf"/>
</dbReference>
<dbReference type="SUPFAM" id="SSF52833">
    <property type="entry name" value="Thioredoxin-like"/>
    <property type="match status" value="1"/>
</dbReference>
<reference evidence="3 4" key="1">
    <citation type="submission" date="2018-07" db="EMBL/GenBank/DDBJ databases">
        <title>Genomic Encyclopedia of Type Strains, Phase III (KMG-III): the genomes of soil and plant-associated and newly described type strains.</title>
        <authorList>
            <person name="Whitman W."/>
        </authorList>
    </citation>
    <scope>NUCLEOTIDE SEQUENCE [LARGE SCALE GENOMIC DNA]</scope>
    <source>
        <strain evidence="3 4">CECT 8488</strain>
    </source>
</reference>
<dbReference type="InterPro" id="IPR010987">
    <property type="entry name" value="Glutathione-S-Trfase_C-like"/>
</dbReference>
<dbReference type="PANTHER" id="PTHR44051">
    <property type="entry name" value="GLUTATHIONE S-TRANSFERASE-RELATED"/>
    <property type="match status" value="1"/>
</dbReference>
<evidence type="ECO:0000259" key="2">
    <source>
        <dbReference type="PROSITE" id="PS50405"/>
    </source>
</evidence>
<dbReference type="RefSeq" id="WP_115934933.1">
    <property type="nucleotide sequence ID" value="NZ_QRDW01000001.1"/>
</dbReference>
<comment type="caution">
    <text evidence="3">The sequence shown here is derived from an EMBL/GenBank/DDBJ whole genome shotgun (WGS) entry which is preliminary data.</text>
</comment>
<dbReference type="GO" id="GO:0016740">
    <property type="term" value="F:transferase activity"/>
    <property type="evidence" value="ECO:0007669"/>
    <property type="project" value="UniProtKB-KW"/>
</dbReference>
<dbReference type="CDD" id="cd00570">
    <property type="entry name" value="GST_N_family"/>
    <property type="match status" value="1"/>
</dbReference>
<accession>A0A3D9HWF1</accession>
<sequence>MYVLYHFPYSQHARRVHSLLEEARLVYRLEHVAMDQGDYLTANYLAVNPNHQVPSLVDEETGVKIHESNAILRYLCVKHALDNWYPSDLVQRARVEQWLDWNQCRLSPHVVGIVLNSVFMGEDGDKDAIARSHEAMKELSEILDAGLADRPYLAGDRATIADLSVASNIFQLCLADAMPKQANINDWYARISQFDGFQKSLPT</sequence>
<dbReference type="Pfam" id="PF13417">
    <property type="entry name" value="GST_N_3"/>
    <property type="match status" value="1"/>
</dbReference>
<dbReference type="OrthoDB" id="9810080at2"/>
<dbReference type="PROSITE" id="PS50404">
    <property type="entry name" value="GST_NTER"/>
    <property type="match status" value="1"/>
</dbReference>
<dbReference type="PROSITE" id="PS50405">
    <property type="entry name" value="GST_CTER"/>
    <property type="match status" value="1"/>
</dbReference>
<feature type="domain" description="GST N-terminal" evidence="1">
    <location>
        <begin position="1"/>
        <end position="83"/>
    </location>
</feature>
<keyword evidence="3" id="KW-0808">Transferase</keyword>